<dbReference type="HOGENOM" id="CLU_934617_0_0_1"/>
<dbReference type="EMBL" id="KB293233">
    <property type="protein sequence ID" value="ELU16269.1"/>
    <property type="molecule type" value="Genomic_DNA"/>
</dbReference>
<evidence type="ECO:0000259" key="1">
    <source>
        <dbReference type="SMART" id="SM01017"/>
    </source>
</evidence>
<keyword evidence="4" id="KW-1185">Reference proteome</keyword>
<dbReference type="OrthoDB" id="2333384at2759"/>
<proteinExistence type="predicted"/>
<dbReference type="EMBL" id="AMQN01017539">
    <property type="status" value="NOT_ANNOTATED_CDS"/>
    <property type="molecule type" value="Genomic_DNA"/>
</dbReference>
<accession>R7VCC1</accession>
<dbReference type="AlphaFoldDB" id="R7VCC1"/>
<dbReference type="Proteomes" id="UP000014760">
    <property type="component" value="Unassembled WGS sequence"/>
</dbReference>
<dbReference type="GO" id="GO:0005737">
    <property type="term" value="C:cytoplasm"/>
    <property type="evidence" value="ECO:0007669"/>
    <property type="project" value="TreeGrafter"/>
</dbReference>
<reference evidence="4" key="1">
    <citation type="submission" date="2012-12" db="EMBL/GenBank/DDBJ databases">
        <authorList>
            <person name="Hellsten U."/>
            <person name="Grimwood J."/>
            <person name="Chapman J.A."/>
            <person name="Shapiro H."/>
            <person name="Aerts A."/>
            <person name="Otillar R.P."/>
            <person name="Terry A.Y."/>
            <person name="Boore J.L."/>
            <person name="Simakov O."/>
            <person name="Marletaz F."/>
            <person name="Cho S.-J."/>
            <person name="Edsinger-Gonzales E."/>
            <person name="Havlak P."/>
            <person name="Kuo D.-H."/>
            <person name="Larsson T."/>
            <person name="Lv J."/>
            <person name="Arendt D."/>
            <person name="Savage R."/>
            <person name="Osoegawa K."/>
            <person name="de Jong P."/>
            <person name="Lindberg D.R."/>
            <person name="Seaver E.C."/>
            <person name="Weisblat D.A."/>
            <person name="Putnam N.H."/>
            <person name="Grigoriev I.V."/>
            <person name="Rokhsar D.S."/>
        </authorList>
    </citation>
    <scope>NUCLEOTIDE SEQUENCE</scope>
    <source>
        <strain evidence="4">I ESC-2004</strain>
    </source>
</reference>
<dbReference type="Gene3D" id="2.60.40.640">
    <property type="match status" value="1"/>
</dbReference>
<dbReference type="PANTHER" id="PTHR11188:SF176">
    <property type="entry name" value="ARRESTIN DOMAIN-CONTAINING PROTEIN 1"/>
    <property type="match status" value="1"/>
</dbReference>
<sequence length="298" mass="33191">MVEKAHASLVCRAEQKEVCQSSSWEKGVSIIPFLKTCLVTGDTNVDFVQPVKDEKELQISSRRLPLPTRGLCGRDGLVSCSMTLPRTAFVPGEYLFAEAHIHNLTSGHKIRKVRCVFNQVLTYRTENKHTRRTHRTICQSHGDDVKSGSHQTWAVSDLLIPTVPPSHLAHLAPQQSRMIDVTYELQLELDVQSQSMSVAIPVTIGTMPPLESCLTLWAHRDATAFKSKRKASPRPPAKDVSCACPEQQPCVDFCPKYRSYKVAPPVKDEASNSDLGLLPILDNLKGFETTGHRRTLLN</sequence>
<dbReference type="EnsemblMetazoa" id="CapteT225301">
    <property type="protein sequence ID" value="CapteP225301"/>
    <property type="gene ID" value="CapteG225301"/>
</dbReference>
<dbReference type="PANTHER" id="PTHR11188">
    <property type="entry name" value="ARRESTIN DOMAIN CONTAINING PROTEIN"/>
    <property type="match status" value="1"/>
</dbReference>
<dbReference type="Pfam" id="PF02752">
    <property type="entry name" value="Arrestin_C"/>
    <property type="match status" value="1"/>
</dbReference>
<evidence type="ECO:0000313" key="3">
    <source>
        <dbReference type="EnsemblMetazoa" id="CapteP225301"/>
    </source>
</evidence>
<gene>
    <name evidence="2" type="ORF">CAPTEDRAFT_225301</name>
</gene>
<evidence type="ECO:0000313" key="2">
    <source>
        <dbReference type="EMBL" id="ELU16269.1"/>
    </source>
</evidence>
<dbReference type="STRING" id="283909.R7VCC1"/>
<dbReference type="SUPFAM" id="SSF81296">
    <property type="entry name" value="E set domains"/>
    <property type="match status" value="1"/>
</dbReference>
<name>R7VCC1_CAPTE</name>
<feature type="domain" description="Arrestin C-terminal-like" evidence="1">
    <location>
        <begin position="74"/>
        <end position="209"/>
    </location>
</feature>
<reference evidence="3" key="3">
    <citation type="submission" date="2015-06" db="UniProtKB">
        <authorList>
            <consortium name="EnsemblMetazoa"/>
        </authorList>
    </citation>
    <scope>IDENTIFICATION</scope>
</reference>
<dbReference type="InterPro" id="IPR014752">
    <property type="entry name" value="Arrestin-like_C"/>
</dbReference>
<dbReference type="InterPro" id="IPR011022">
    <property type="entry name" value="Arrestin_C-like"/>
</dbReference>
<dbReference type="GO" id="GO:0015031">
    <property type="term" value="P:protein transport"/>
    <property type="evidence" value="ECO:0007669"/>
    <property type="project" value="TreeGrafter"/>
</dbReference>
<dbReference type="EMBL" id="AMQN01017540">
    <property type="status" value="NOT_ANNOTATED_CDS"/>
    <property type="molecule type" value="Genomic_DNA"/>
</dbReference>
<organism evidence="2">
    <name type="scientific">Capitella teleta</name>
    <name type="common">Polychaete worm</name>
    <dbReference type="NCBI Taxonomy" id="283909"/>
    <lineage>
        <taxon>Eukaryota</taxon>
        <taxon>Metazoa</taxon>
        <taxon>Spiralia</taxon>
        <taxon>Lophotrochozoa</taxon>
        <taxon>Annelida</taxon>
        <taxon>Polychaeta</taxon>
        <taxon>Sedentaria</taxon>
        <taxon>Scolecida</taxon>
        <taxon>Capitellidae</taxon>
        <taxon>Capitella</taxon>
    </lineage>
</organism>
<dbReference type="InterPro" id="IPR014756">
    <property type="entry name" value="Ig_E-set"/>
</dbReference>
<evidence type="ECO:0000313" key="4">
    <source>
        <dbReference type="Proteomes" id="UP000014760"/>
    </source>
</evidence>
<reference evidence="2 4" key="2">
    <citation type="journal article" date="2013" name="Nature">
        <title>Insights into bilaterian evolution from three spiralian genomes.</title>
        <authorList>
            <person name="Simakov O."/>
            <person name="Marletaz F."/>
            <person name="Cho S.J."/>
            <person name="Edsinger-Gonzales E."/>
            <person name="Havlak P."/>
            <person name="Hellsten U."/>
            <person name="Kuo D.H."/>
            <person name="Larsson T."/>
            <person name="Lv J."/>
            <person name="Arendt D."/>
            <person name="Savage R."/>
            <person name="Osoegawa K."/>
            <person name="de Jong P."/>
            <person name="Grimwood J."/>
            <person name="Chapman J.A."/>
            <person name="Shapiro H."/>
            <person name="Aerts A."/>
            <person name="Otillar R.P."/>
            <person name="Terry A.Y."/>
            <person name="Boore J.L."/>
            <person name="Grigoriev I.V."/>
            <person name="Lindberg D.R."/>
            <person name="Seaver E.C."/>
            <person name="Weisblat D.A."/>
            <person name="Putnam N.H."/>
            <person name="Rokhsar D.S."/>
        </authorList>
    </citation>
    <scope>NUCLEOTIDE SEQUENCE</scope>
    <source>
        <strain evidence="2 4">I ESC-2004</strain>
    </source>
</reference>
<protein>
    <recommendedName>
        <fullName evidence="1">Arrestin C-terminal-like domain-containing protein</fullName>
    </recommendedName>
</protein>
<dbReference type="SMART" id="SM01017">
    <property type="entry name" value="Arrestin_C"/>
    <property type="match status" value="1"/>
</dbReference>
<dbReference type="InterPro" id="IPR050357">
    <property type="entry name" value="Arrestin_domain-protein"/>
</dbReference>
<dbReference type="OMA" id="PHTEFAP"/>